<keyword evidence="4" id="KW-1185">Reference proteome</keyword>
<evidence type="ECO:0000313" key="3">
    <source>
        <dbReference type="EMBL" id="MFI9104088.1"/>
    </source>
</evidence>
<dbReference type="InterPro" id="IPR042070">
    <property type="entry name" value="PucR_C-HTH_sf"/>
</dbReference>
<feature type="domain" description="PucR-like N-terminal" evidence="2">
    <location>
        <begin position="17"/>
        <end position="179"/>
    </location>
</feature>
<dbReference type="Gene3D" id="1.10.10.2840">
    <property type="entry name" value="PucR C-terminal helix-turn-helix domain"/>
    <property type="match status" value="1"/>
</dbReference>
<evidence type="ECO:0000313" key="4">
    <source>
        <dbReference type="Proteomes" id="UP001614394"/>
    </source>
</evidence>
<evidence type="ECO:0000259" key="2">
    <source>
        <dbReference type="Pfam" id="PF25906"/>
    </source>
</evidence>
<evidence type="ECO:0000259" key="1">
    <source>
        <dbReference type="Pfam" id="PF13556"/>
    </source>
</evidence>
<dbReference type="Pfam" id="PF13556">
    <property type="entry name" value="HTH_30"/>
    <property type="match status" value="1"/>
</dbReference>
<dbReference type="InterPro" id="IPR058663">
    <property type="entry name" value="PucR-like_N"/>
</dbReference>
<organism evidence="3 4">
    <name type="scientific">Streptomyces fildesensis</name>
    <dbReference type="NCBI Taxonomy" id="375757"/>
    <lineage>
        <taxon>Bacteria</taxon>
        <taxon>Bacillati</taxon>
        <taxon>Actinomycetota</taxon>
        <taxon>Actinomycetes</taxon>
        <taxon>Kitasatosporales</taxon>
        <taxon>Streptomycetaceae</taxon>
        <taxon>Streptomyces</taxon>
    </lineage>
</organism>
<reference evidence="3 4" key="1">
    <citation type="submission" date="2024-10" db="EMBL/GenBank/DDBJ databases">
        <title>The Natural Products Discovery Center: Release of the First 8490 Sequenced Strains for Exploring Actinobacteria Biosynthetic Diversity.</title>
        <authorList>
            <person name="Kalkreuter E."/>
            <person name="Kautsar S.A."/>
            <person name="Yang D."/>
            <person name="Bader C.D."/>
            <person name="Teijaro C.N."/>
            <person name="Fluegel L."/>
            <person name="Davis C.M."/>
            <person name="Simpson J.R."/>
            <person name="Lauterbach L."/>
            <person name="Steele A.D."/>
            <person name="Gui C."/>
            <person name="Meng S."/>
            <person name="Li G."/>
            <person name="Viehrig K."/>
            <person name="Ye F."/>
            <person name="Su P."/>
            <person name="Kiefer A.F."/>
            <person name="Nichols A."/>
            <person name="Cepeda A.J."/>
            <person name="Yan W."/>
            <person name="Fan B."/>
            <person name="Jiang Y."/>
            <person name="Adhikari A."/>
            <person name="Zheng C.-J."/>
            <person name="Schuster L."/>
            <person name="Cowan T.M."/>
            <person name="Smanski M.J."/>
            <person name="Chevrette M.G."/>
            <person name="De Carvalho L.P.S."/>
            <person name="Shen B."/>
        </authorList>
    </citation>
    <scope>NUCLEOTIDE SEQUENCE [LARGE SCALE GENOMIC DNA]</scope>
    <source>
        <strain evidence="3 4">NPDC053399</strain>
    </source>
</reference>
<dbReference type="PANTHER" id="PTHR33744:SF1">
    <property type="entry name" value="DNA-BINDING TRANSCRIPTIONAL ACTIVATOR ADER"/>
    <property type="match status" value="1"/>
</dbReference>
<dbReference type="InterPro" id="IPR051448">
    <property type="entry name" value="CdaR-like_regulators"/>
</dbReference>
<feature type="domain" description="PucR C-terminal helix-turn-helix" evidence="1">
    <location>
        <begin position="334"/>
        <end position="392"/>
    </location>
</feature>
<proteinExistence type="predicted"/>
<accession>A0ABW8CDD4</accession>
<comment type="caution">
    <text evidence="3">The sequence shown here is derived from an EMBL/GenBank/DDBJ whole genome shotgun (WGS) entry which is preliminary data.</text>
</comment>
<sequence length="415" mass="45376">MSGARRAAGPAEPLRPIPQELAAIMWPELPSLFQEMSAEIIGALPEYSHILDGPYGQAIRIGIEQNIATFVDQIAAPSTTSTLRDDMCRRFGRFEAYEGRSLDSLQAAYRIGARVGLRRAMKVSERYKLPPSVMMTFADSLFAYVGELASLSREGYLEAMAELGEKPDNRRRRVLRLILATPSVSLAAIAELAEHAAWPLPDEVTLVALGPESKLTRAALDRDILVDLSGPEPHLLVPGPLDDVRRAALDTALTGSRAAVGLTTPLADAADSLRWARQTLALADAGIIDDRPVVLCEDHLLPLWLLGDPALINQLSKKHLGPLVGLTPTQRTRLVDTLRTWLTTRGTAAQMAELLEVHPQTVRYRMRILDRAFGDQLSDPDARFATEIVLRALHLQERAGPSGLPGLPPGVREPF</sequence>
<dbReference type="PANTHER" id="PTHR33744">
    <property type="entry name" value="CARBOHYDRATE DIACID REGULATOR"/>
    <property type="match status" value="1"/>
</dbReference>
<dbReference type="InterPro" id="IPR025736">
    <property type="entry name" value="PucR_C-HTH_dom"/>
</dbReference>
<gene>
    <name evidence="3" type="ORF">ACIGXA_26575</name>
</gene>
<dbReference type="RefSeq" id="WP_399653942.1">
    <property type="nucleotide sequence ID" value="NZ_JBITYG010000008.1"/>
</dbReference>
<dbReference type="Proteomes" id="UP001614394">
    <property type="component" value="Unassembled WGS sequence"/>
</dbReference>
<name>A0ABW8CDD4_9ACTN</name>
<dbReference type="EMBL" id="JBITYG010000008">
    <property type="protein sequence ID" value="MFI9104088.1"/>
    <property type="molecule type" value="Genomic_DNA"/>
</dbReference>
<dbReference type="Pfam" id="PF25906">
    <property type="entry name" value="PucR-like_N"/>
    <property type="match status" value="1"/>
</dbReference>
<protein>
    <submittedName>
        <fullName evidence="3">Helix-turn-helix domain-containing protein</fullName>
    </submittedName>
</protein>